<dbReference type="InterPro" id="IPR003439">
    <property type="entry name" value="ABC_transporter-like_ATP-bd"/>
</dbReference>
<reference evidence="5" key="1">
    <citation type="submission" date="2017-02" db="EMBL/GenBank/DDBJ databases">
        <title>Delineation of Paenibacillus larvae strains originating from foulbrood outbreaks.</title>
        <authorList>
            <person name="Beims H."/>
            <person name="Bunk B."/>
            <person name="Sproeer C."/>
            <person name="Mohr K.I."/>
            <person name="Pradella S."/>
            <person name="Guenther G."/>
            <person name="Rohde M."/>
            <person name="von der Ohe W."/>
            <person name="Steinert M."/>
        </authorList>
    </citation>
    <scope>NUCLEOTIDE SEQUENCE [LARGE SCALE GENOMIC DNA]</scope>
    <source>
        <strain evidence="5">Eric_III</strain>
    </source>
</reference>
<name>A0A2L1UCV5_9BACL</name>
<keyword evidence="3" id="KW-0547">Nucleotide-binding</keyword>
<dbReference type="EMBL" id="CP019717">
    <property type="protein sequence ID" value="QHZ51126.1"/>
    <property type="molecule type" value="Genomic_DNA"/>
</dbReference>
<organism evidence="3 5">
    <name type="scientific">Paenibacillus larvae subsp. larvae</name>
    <dbReference type="NCBI Taxonomy" id="147375"/>
    <lineage>
        <taxon>Bacteria</taxon>
        <taxon>Bacillati</taxon>
        <taxon>Bacillota</taxon>
        <taxon>Bacilli</taxon>
        <taxon>Bacillales</taxon>
        <taxon>Paenibacillaceae</taxon>
        <taxon>Paenibacillus</taxon>
    </lineage>
</organism>
<accession>A0A2L1UCV5</accession>
<dbReference type="Pfam" id="PF00005">
    <property type="entry name" value="ABC_tran"/>
    <property type="match status" value="1"/>
</dbReference>
<proteinExistence type="predicted"/>
<evidence type="ECO:0000313" key="3">
    <source>
        <dbReference type="EMBL" id="AVF25990.1"/>
    </source>
</evidence>
<dbReference type="InterPro" id="IPR050166">
    <property type="entry name" value="ABC_transporter_ATP-bind"/>
</dbReference>
<dbReference type="PANTHER" id="PTHR42788:SF13">
    <property type="entry name" value="ALIPHATIC SULFONATES IMPORT ATP-BINDING PROTEIN SSUB"/>
    <property type="match status" value="1"/>
</dbReference>
<evidence type="ECO:0000313" key="5">
    <source>
        <dbReference type="Proteomes" id="UP000239833"/>
    </source>
</evidence>
<dbReference type="GO" id="GO:0016887">
    <property type="term" value="F:ATP hydrolysis activity"/>
    <property type="evidence" value="ECO:0007669"/>
    <property type="project" value="InterPro"/>
</dbReference>
<dbReference type="Gene3D" id="3.40.50.300">
    <property type="entry name" value="P-loop containing nucleotide triphosphate hydrolases"/>
    <property type="match status" value="1"/>
</dbReference>
<dbReference type="PANTHER" id="PTHR42788">
    <property type="entry name" value="TAURINE IMPORT ATP-BINDING PROTEIN-RELATED"/>
    <property type="match status" value="1"/>
</dbReference>
<keyword evidence="3" id="KW-0067">ATP-binding</keyword>
<feature type="domain" description="ABC transporter" evidence="2">
    <location>
        <begin position="25"/>
        <end position="73"/>
    </location>
</feature>
<dbReference type="Proteomes" id="UP000464330">
    <property type="component" value="Chromosome"/>
</dbReference>
<keyword evidence="1" id="KW-0813">Transport</keyword>
<dbReference type="Proteomes" id="UP000239833">
    <property type="component" value="Chromosome"/>
</dbReference>
<evidence type="ECO:0000259" key="2">
    <source>
        <dbReference type="Pfam" id="PF00005"/>
    </source>
</evidence>
<accession>A0A8B6WVT3</accession>
<evidence type="ECO:0000256" key="1">
    <source>
        <dbReference type="ARBA" id="ARBA00022448"/>
    </source>
</evidence>
<dbReference type="InterPro" id="IPR027417">
    <property type="entry name" value="P-loop_NTPase"/>
</dbReference>
<protein>
    <submittedName>
        <fullName evidence="3">ABC transporter, ATP-binding protein</fullName>
    </submittedName>
</protein>
<dbReference type="SUPFAM" id="SSF52540">
    <property type="entry name" value="P-loop containing nucleoside triphosphate hydrolases"/>
    <property type="match status" value="1"/>
</dbReference>
<dbReference type="GO" id="GO:0005524">
    <property type="term" value="F:ATP binding"/>
    <property type="evidence" value="ECO:0007669"/>
    <property type="project" value="UniProtKB-KW"/>
</dbReference>
<gene>
    <name evidence="3" type="ORF">ERICIII_01814</name>
    <name evidence="4" type="ORF">ERICV_01978</name>
</gene>
<accession>A0A6C0QSB2</accession>
<evidence type="ECO:0000313" key="6">
    <source>
        <dbReference type="Proteomes" id="UP000464330"/>
    </source>
</evidence>
<dbReference type="AlphaFoldDB" id="A0A2L1UCV5"/>
<sequence>MDTTIVVEDVTHVYVTPEKASLALESICLTVEPGEFVSLVGPSGCGKTTLLSIISGLFTPTRGKIELAGQKVVGPSTKVG</sequence>
<dbReference type="EMBL" id="CP019655">
    <property type="protein sequence ID" value="AVF25990.1"/>
    <property type="molecule type" value="Genomic_DNA"/>
</dbReference>
<reference evidence="3 6" key="2">
    <citation type="journal article" date="2020" name="Int. J. Med. Microbiol.">
        <title>Discovery of Paenibacillus larvae ERIC V: Phenotypic and genomic comparison to genotypes ERIC I-IV reveal different inventories of virulence factors which correlate with epidemiological prevalences of American Foulbrood.</title>
        <authorList>
            <person name="Beims H."/>
            <person name="Bunk B."/>
            <person name="Erler S."/>
            <person name="Mohr K.I."/>
            <person name="Sproer C."/>
            <person name="Pradella S."/>
            <person name="Gunther G."/>
            <person name="Rohde M."/>
            <person name="von der Ohe W."/>
            <person name="Steinert M."/>
        </authorList>
    </citation>
    <scope>NUCLEOTIDE SEQUENCE</scope>
    <source>
        <strain evidence="3">Eric_III</strain>
        <strain evidence="4">Eric_V</strain>
    </source>
</reference>
<evidence type="ECO:0000313" key="4">
    <source>
        <dbReference type="EMBL" id="QHZ51126.1"/>
    </source>
</evidence>